<evidence type="ECO:0000256" key="1">
    <source>
        <dbReference type="ARBA" id="ARBA00022729"/>
    </source>
</evidence>
<evidence type="ECO:0008006" key="6">
    <source>
        <dbReference type="Google" id="ProtNLM"/>
    </source>
</evidence>
<feature type="compositionally biased region" description="Basic and acidic residues" evidence="2">
    <location>
        <begin position="217"/>
        <end position="236"/>
    </location>
</feature>
<organism evidence="4 5">
    <name type="scientific">Armillaria gallica</name>
    <name type="common">Bulbous honey fungus</name>
    <name type="synonym">Armillaria bulbosa</name>
    <dbReference type="NCBI Taxonomy" id="47427"/>
    <lineage>
        <taxon>Eukaryota</taxon>
        <taxon>Fungi</taxon>
        <taxon>Dikarya</taxon>
        <taxon>Basidiomycota</taxon>
        <taxon>Agaricomycotina</taxon>
        <taxon>Agaricomycetes</taxon>
        <taxon>Agaricomycetidae</taxon>
        <taxon>Agaricales</taxon>
        <taxon>Marasmiineae</taxon>
        <taxon>Physalacriaceae</taxon>
        <taxon>Armillaria</taxon>
    </lineage>
</organism>
<feature type="compositionally biased region" description="Low complexity" evidence="2">
    <location>
        <begin position="55"/>
        <end position="80"/>
    </location>
</feature>
<evidence type="ECO:0000313" key="5">
    <source>
        <dbReference type="Proteomes" id="UP000217790"/>
    </source>
</evidence>
<dbReference type="STRING" id="47427.A0A2H3CSJ3"/>
<keyword evidence="5" id="KW-1185">Reference proteome</keyword>
<dbReference type="SUPFAM" id="SSF50685">
    <property type="entry name" value="Barwin-like endoglucanases"/>
    <property type="match status" value="1"/>
</dbReference>
<feature type="signal peptide" evidence="3">
    <location>
        <begin position="1"/>
        <end position="22"/>
    </location>
</feature>
<gene>
    <name evidence="4" type="ORF">ARMGADRAFT_1087990</name>
</gene>
<dbReference type="Gene3D" id="2.40.40.10">
    <property type="entry name" value="RlpA-like domain"/>
    <property type="match status" value="1"/>
</dbReference>
<feature type="region of interest" description="Disordered" evidence="2">
    <location>
        <begin position="210"/>
        <end position="244"/>
    </location>
</feature>
<sequence length="244" mass="25827">MFSVAPFRTYLLIYLLAGAVSAVSVNLPRQQDPRSQQTTAVATSSIDPNTGQPYTTPVTSETSSTGTSTSTAGSPTSTVAVEPLDGEHTGDGTFYTPGLGACGQNNTEADPIAAVSYLLFDYFPGSTTTNPNINPICGKKLVAHYTDPQTQEQTTSQEITIVDRCAGCEIRWSVDFSPSVFSTLASQTLGRINITWSFVDQIGGETLAMPNTAGPTAKREISPGAADPREEGRSPETDLLGYDE</sequence>
<dbReference type="InterPro" id="IPR051477">
    <property type="entry name" value="Expansin_CellWall"/>
</dbReference>
<reference evidence="5" key="1">
    <citation type="journal article" date="2017" name="Nat. Ecol. Evol.">
        <title>Genome expansion and lineage-specific genetic innovations in the forest pathogenic fungi Armillaria.</title>
        <authorList>
            <person name="Sipos G."/>
            <person name="Prasanna A.N."/>
            <person name="Walter M.C."/>
            <person name="O'Connor E."/>
            <person name="Balint B."/>
            <person name="Krizsan K."/>
            <person name="Kiss B."/>
            <person name="Hess J."/>
            <person name="Varga T."/>
            <person name="Slot J."/>
            <person name="Riley R."/>
            <person name="Boka B."/>
            <person name="Rigling D."/>
            <person name="Barry K."/>
            <person name="Lee J."/>
            <person name="Mihaltcheva S."/>
            <person name="LaButti K."/>
            <person name="Lipzen A."/>
            <person name="Waldron R."/>
            <person name="Moloney N.M."/>
            <person name="Sperisen C."/>
            <person name="Kredics L."/>
            <person name="Vagvoelgyi C."/>
            <person name="Patrignani A."/>
            <person name="Fitzpatrick D."/>
            <person name="Nagy I."/>
            <person name="Doyle S."/>
            <person name="Anderson J.B."/>
            <person name="Grigoriev I.V."/>
            <person name="Gueldener U."/>
            <person name="Muensterkoetter M."/>
            <person name="Nagy L.G."/>
        </authorList>
    </citation>
    <scope>NUCLEOTIDE SEQUENCE [LARGE SCALE GENOMIC DNA]</scope>
    <source>
        <strain evidence="5">Ar21-2</strain>
    </source>
</reference>
<dbReference type="AlphaFoldDB" id="A0A2H3CSJ3"/>
<protein>
    <recommendedName>
        <fullName evidence="6">RlpA-like protein double-psi beta-barrel domain-containing protein</fullName>
    </recommendedName>
</protein>
<dbReference type="PANTHER" id="PTHR31836">
    <property type="match status" value="1"/>
</dbReference>
<proteinExistence type="predicted"/>
<dbReference type="CDD" id="cd22191">
    <property type="entry name" value="DPBB_RlpA_EXP_N-like"/>
    <property type="match status" value="1"/>
</dbReference>
<dbReference type="PANTHER" id="PTHR31836:SF27">
    <property type="entry name" value="RLPA-LIKE PROTEIN DOUBLE-PSI BETA-BARREL DOMAIN-CONTAINING PROTEIN"/>
    <property type="match status" value="1"/>
</dbReference>
<dbReference type="EMBL" id="KZ293695">
    <property type="protein sequence ID" value="PBK84830.1"/>
    <property type="molecule type" value="Genomic_DNA"/>
</dbReference>
<dbReference type="InParanoid" id="A0A2H3CSJ3"/>
<keyword evidence="1 3" id="KW-0732">Signal</keyword>
<evidence type="ECO:0000313" key="4">
    <source>
        <dbReference type="EMBL" id="PBK84830.1"/>
    </source>
</evidence>
<evidence type="ECO:0000256" key="3">
    <source>
        <dbReference type="SAM" id="SignalP"/>
    </source>
</evidence>
<dbReference type="OMA" id="GRINITW"/>
<feature type="compositionally biased region" description="Polar residues" evidence="2">
    <location>
        <begin position="29"/>
        <end position="54"/>
    </location>
</feature>
<dbReference type="OrthoDB" id="623670at2759"/>
<accession>A0A2H3CSJ3</accession>
<evidence type="ECO:0000256" key="2">
    <source>
        <dbReference type="SAM" id="MobiDB-lite"/>
    </source>
</evidence>
<feature type="region of interest" description="Disordered" evidence="2">
    <location>
        <begin position="29"/>
        <end position="92"/>
    </location>
</feature>
<feature type="chain" id="PRO_5013594721" description="RlpA-like protein double-psi beta-barrel domain-containing protein" evidence="3">
    <location>
        <begin position="23"/>
        <end position="244"/>
    </location>
</feature>
<dbReference type="Proteomes" id="UP000217790">
    <property type="component" value="Unassembled WGS sequence"/>
</dbReference>
<name>A0A2H3CSJ3_ARMGA</name>
<dbReference type="InterPro" id="IPR036908">
    <property type="entry name" value="RlpA-like_sf"/>
</dbReference>